<keyword evidence="2" id="KW-1185">Reference proteome</keyword>
<name>A0ABX4PTA4_9PSED</name>
<dbReference type="RefSeq" id="WP_100845176.1">
    <property type="nucleotide sequence ID" value="NZ_PHHE01000001.1"/>
</dbReference>
<evidence type="ECO:0000313" key="2">
    <source>
        <dbReference type="Proteomes" id="UP000232455"/>
    </source>
</evidence>
<comment type="caution">
    <text evidence="1">The sequence shown here is derived from an EMBL/GenBank/DDBJ whole genome shotgun (WGS) entry which is preliminary data.</text>
</comment>
<gene>
    <name evidence="1" type="ORF">ATI02_0162</name>
</gene>
<sequence length="267" mass="29556">MPAYPGWLDRVIDQVVNDPINADCRTTADTYLGWPRDTVFFEVIKGGQANFDAPQKKLAGPDKALLYAKYNQSRHLDELRCAFDQLFKTSVLSNRPTVIDLGCGPFTAGLSLASVLGPEKMFRYYGVDRYESMLSLGNQMADATKAQGALHPQTHLQFTDDLSDIDFGAVRGELTIFVASYLLASPTLDPEELVADILAAHKRIGPGPCAVLYTNSSSPKAREKFPAFSDSLIAGGFQSFREKVERFELTRNPKDLHYALFFKSATN</sequence>
<dbReference type="SUPFAM" id="SSF53335">
    <property type="entry name" value="S-adenosyl-L-methionine-dependent methyltransferases"/>
    <property type="match status" value="1"/>
</dbReference>
<dbReference type="EMBL" id="PHHE01000001">
    <property type="protein sequence ID" value="PKA67463.1"/>
    <property type="molecule type" value="Genomic_DNA"/>
</dbReference>
<evidence type="ECO:0008006" key="3">
    <source>
        <dbReference type="Google" id="ProtNLM"/>
    </source>
</evidence>
<organism evidence="1 2">
    <name type="scientific">Pseudomonas baetica</name>
    <dbReference type="NCBI Taxonomy" id="674054"/>
    <lineage>
        <taxon>Bacteria</taxon>
        <taxon>Pseudomonadati</taxon>
        <taxon>Pseudomonadota</taxon>
        <taxon>Gammaproteobacteria</taxon>
        <taxon>Pseudomonadales</taxon>
        <taxon>Pseudomonadaceae</taxon>
        <taxon>Pseudomonas</taxon>
    </lineage>
</organism>
<dbReference type="InterPro" id="IPR029063">
    <property type="entry name" value="SAM-dependent_MTases_sf"/>
</dbReference>
<protein>
    <recommendedName>
        <fullName evidence="3">Methyltransferase domain-containing protein</fullName>
    </recommendedName>
</protein>
<proteinExistence type="predicted"/>
<accession>A0ABX4PTA4</accession>
<dbReference type="Gene3D" id="3.40.50.150">
    <property type="entry name" value="Vaccinia Virus protein VP39"/>
    <property type="match status" value="1"/>
</dbReference>
<dbReference type="Proteomes" id="UP000232455">
    <property type="component" value="Unassembled WGS sequence"/>
</dbReference>
<reference evidence="1 2" key="1">
    <citation type="submission" date="2017-11" db="EMBL/GenBank/DDBJ databases">
        <title>Genome sequencing of a diverse group of Pseudomonas species.</title>
        <authorList>
            <person name="Loper J."/>
        </authorList>
    </citation>
    <scope>NUCLEOTIDE SEQUENCE [LARGE SCALE GENOMIC DNA]</scope>
    <source>
        <strain evidence="1 2">LMG 25716</strain>
    </source>
</reference>
<evidence type="ECO:0000313" key="1">
    <source>
        <dbReference type="EMBL" id="PKA67463.1"/>
    </source>
</evidence>